<dbReference type="GO" id="GO:0051539">
    <property type="term" value="F:4 iron, 4 sulfur cluster binding"/>
    <property type="evidence" value="ECO:0007669"/>
    <property type="project" value="UniProtKB-KW"/>
</dbReference>
<dbReference type="PANTHER" id="PTHR33693:SF1">
    <property type="entry name" value="TYPE-4 URACIL-DNA GLYCOSYLASE"/>
    <property type="match status" value="1"/>
</dbReference>
<dbReference type="EMBL" id="DSDS01000114">
    <property type="protein sequence ID" value="HET98053.1"/>
    <property type="molecule type" value="Genomic_DNA"/>
</dbReference>
<dbReference type="InterPro" id="IPR005122">
    <property type="entry name" value="Uracil-DNA_glycosylase-like"/>
</dbReference>
<keyword evidence="6" id="KW-0411">Iron-sulfur</keyword>
<keyword evidence="5" id="KW-0408">Iron</keyword>
<keyword evidence="4" id="KW-0378">Hydrolase</keyword>
<name>A0A7C2XPJ8_9BACT</name>
<reference evidence="9" key="1">
    <citation type="journal article" date="2020" name="mSystems">
        <title>Genome- and Community-Level Interaction Insights into Carbon Utilization and Element Cycling Functions of Hydrothermarchaeota in Hydrothermal Sediment.</title>
        <authorList>
            <person name="Zhou Z."/>
            <person name="Liu Y."/>
            <person name="Xu W."/>
            <person name="Pan J."/>
            <person name="Luo Z.H."/>
            <person name="Li M."/>
        </authorList>
    </citation>
    <scope>NUCLEOTIDE SEQUENCE [LARGE SCALE GENOMIC DNA]</scope>
    <source>
        <strain evidence="9">SpSt-1224</strain>
    </source>
</reference>
<dbReference type="GO" id="GO:0046872">
    <property type="term" value="F:metal ion binding"/>
    <property type="evidence" value="ECO:0007669"/>
    <property type="project" value="UniProtKB-KW"/>
</dbReference>
<evidence type="ECO:0000313" key="9">
    <source>
        <dbReference type="EMBL" id="HET98053.1"/>
    </source>
</evidence>
<keyword evidence="2" id="KW-0479">Metal-binding</keyword>
<gene>
    <name evidence="9" type="ORF">ENN98_05070</name>
</gene>
<dbReference type="InterPro" id="IPR036895">
    <property type="entry name" value="Uracil-DNA_glycosylase-like_sf"/>
</dbReference>
<dbReference type="InterPro" id="IPR051536">
    <property type="entry name" value="UDG_Type-4/5"/>
</dbReference>
<sequence>MRECLPNLLAQITTLQPALICTLGQEPARALLRSQLNLLQLRGRFHDYQGIPLIPTLAPEFLLLNPEMKKAAWEDLQLLQKRLGRFL</sequence>
<proteinExistence type="predicted"/>
<dbReference type="Gene3D" id="3.40.470.10">
    <property type="entry name" value="Uracil-DNA glycosylase-like domain"/>
    <property type="match status" value="1"/>
</dbReference>
<dbReference type="GO" id="GO:0097506">
    <property type="term" value="F:deaminated base DNA N-glycosylase activity"/>
    <property type="evidence" value="ECO:0007669"/>
    <property type="project" value="UniProtKB-ARBA"/>
</dbReference>
<evidence type="ECO:0000256" key="1">
    <source>
        <dbReference type="ARBA" id="ARBA00022485"/>
    </source>
</evidence>
<evidence type="ECO:0000256" key="4">
    <source>
        <dbReference type="ARBA" id="ARBA00022801"/>
    </source>
</evidence>
<organism evidence="9">
    <name type="scientific">Desulfurivibrio alkaliphilus</name>
    <dbReference type="NCBI Taxonomy" id="427923"/>
    <lineage>
        <taxon>Bacteria</taxon>
        <taxon>Pseudomonadati</taxon>
        <taxon>Thermodesulfobacteriota</taxon>
        <taxon>Desulfobulbia</taxon>
        <taxon>Desulfobulbales</taxon>
        <taxon>Desulfobulbaceae</taxon>
        <taxon>Desulfurivibrio</taxon>
    </lineage>
</organism>
<comment type="caution">
    <text evidence="9">The sequence shown here is derived from an EMBL/GenBank/DDBJ whole genome shotgun (WGS) entry which is preliminary data.</text>
</comment>
<evidence type="ECO:0000256" key="5">
    <source>
        <dbReference type="ARBA" id="ARBA00023004"/>
    </source>
</evidence>
<dbReference type="GO" id="GO:0006281">
    <property type="term" value="P:DNA repair"/>
    <property type="evidence" value="ECO:0007669"/>
    <property type="project" value="UniProtKB-KW"/>
</dbReference>
<protein>
    <recommendedName>
        <fullName evidence="8">Uracil-DNA glycosylase-like domain-containing protein</fullName>
    </recommendedName>
</protein>
<evidence type="ECO:0000256" key="2">
    <source>
        <dbReference type="ARBA" id="ARBA00022723"/>
    </source>
</evidence>
<keyword evidence="7" id="KW-0234">DNA repair</keyword>
<evidence type="ECO:0000256" key="3">
    <source>
        <dbReference type="ARBA" id="ARBA00022763"/>
    </source>
</evidence>
<dbReference type="SUPFAM" id="SSF52141">
    <property type="entry name" value="Uracil-DNA glycosylase-like"/>
    <property type="match status" value="1"/>
</dbReference>
<dbReference type="Proteomes" id="UP000885986">
    <property type="component" value="Unassembled WGS sequence"/>
</dbReference>
<keyword evidence="1" id="KW-0004">4Fe-4S</keyword>
<dbReference type="AlphaFoldDB" id="A0A7C2XPJ8"/>
<dbReference type="PANTHER" id="PTHR33693">
    <property type="entry name" value="TYPE-5 URACIL-DNA GLYCOSYLASE"/>
    <property type="match status" value="1"/>
</dbReference>
<dbReference type="Pfam" id="PF03167">
    <property type="entry name" value="UDG"/>
    <property type="match status" value="1"/>
</dbReference>
<accession>A0A7C2XPJ8</accession>
<evidence type="ECO:0000259" key="8">
    <source>
        <dbReference type="Pfam" id="PF03167"/>
    </source>
</evidence>
<evidence type="ECO:0000256" key="7">
    <source>
        <dbReference type="ARBA" id="ARBA00023204"/>
    </source>
</evidence>
<evidence type="ECO:0000256" key="6">
    <source>
        <dbReference type="ARBA" id="ARBA00023014"/>
    </source>
</evidence>
<keyword evidence="3" id="KW-0227">DNA damage</keyword>
<feature type="domain" description="Uracil-DNA glycosylase-like" evidence="8">
    <location>
        <begin position="2"/>
        <end position="77"/>
    </location>
</feature>